<dbReference type="PANTHER" id="PTHR34478:SF2">
    <property type="entry name" value="MEMBRANE PROTEIN"/>
    <property type="match status" value="1"/>
</dbReference>
<dbReference type="EMBL" id="PCRR01000023">
    <property type="protein sequence ID" value="PIP24628.1"/>
    <property type="molecule type" value="Genomic_DNA"/>
</dbReference>
<accession>A0A2G9YZF8</accession>
<evidence type="ECO:0000256" key="4">
    <source>
        <dbReference type="ARBA" id="ARBA00022989"/>
    </source>
</evidence>
<dbReference type="Proteomes" id="UP000237258">
    <property type="component" value="Unassembled WGS sequence"/>
</dbReference>
<sequence length="184" mass="21063">MVLTKIILIIVAVMVLWIIGTFNRLITLRNRLKEAWADIEVQLKRRYDLIPNLVETVKGYAAHERELFEKVTEARAKAIGAKTIKEKGEAENILSGTLKSLFAVAENYPQLRASENFLELQKELTDTEDKIQAARRFYNGNARDINIKIESFPANIVAGFFRFKSAEFFEIEEAAGREPVKVKF</sequence>
<protein>
    <recommendedName>
        <fullName evidence="9">LemA family protein</fullName>
    </recommendedName>
</protein>
<reference evidence="7 8" key="1">
    <citation type="submission" date="2017-09" db="EMBL/GenBank/DDBJ databases">
        <title>Depth-based differentiation of microbial function through sediment-hosted aquifers and enrichment of novel symbionts in the deep terrestrial subsurface.</title>
        <authorList>
            <person name="Probst A.J."/>
            <person name="Ladd B."/>
            <person name="Jarett J.K."/>
            <person name="Geller-Mcgrath D.E."/>
            <person name="Sieber C.M."/>
            <person name="Emerson J.B."/>
            <person name="Anantharaman K."/>
            <person name="Thomas B.C."/>
            <person name="Malmstrom R."/>
            <person name="Stieglmeier M."/>
            <person name="Klingl A."/>
            <person name="Woyke T."/>
            <person name="Ryan C.M."/>
            <person name="Banfield J.F."/>
        </authorList>
    </citation>
    <scope>NUCLEOTIDE SEQUENCE [LARGE SCALE GENOMIC DNA]</scope>
    <source>
        <strain evidence="7">CG23_combo_of_CG06-09_8_20_14_all_36_125</strain>
    </source>
</reference>
<comment type="caution">
    <text evidence="7">The sequence shown here is derived from an EMBL/GenBank/DDBJ whole genome shotgun (WGS) entry which is preliminary data.</text>
</comment>
<keyword evidence="4 6" id="KW-1133">Transmembrane helix</keyword>
<dbReference type="Pfam" id="PF04011">
    <property type="entry name" value="LemA"/>
    <property type="match status" value="1"/>
</dbReference>
<comment type="similarity">
    <text evidence="2">Belongs to the LemA family.</text>
</comment>
<evidence type="ECO:0000256" key="2">
    <source>
        <dbReference type="ARBA" id="ARBA00008854"/>
    </source>
</evidence>
<dbReference type="InterPro" id="IPR023353">
    <property type="entry name" value="LemA-like_dom_sf"/>
</dbReference>
<proteinExistence type="inferred from homology"/>
<dbReference type="PANTHER" id="PTHR34478">
    <property type="entry name" value="PROTEIN LEMA"/>
    <property type="match status" value="1"/>
</dbReference>
<keyword evidence="5 6" id="KW-0472">Membrane</keyword>
<dbReference type="AlphaFoldDB" id="A0A2G9YZF8"/>
<organism evidence="7 8">
    <name type="scientific">Candidatus Nealsonbacteria bacterium CG23_combo_of_CG06-09_8_20_14_all_36_125</name>
    <dbReference type="NCBI Taxonomy" id="1974719"/>
    <lineage>
        <taxon>Bacteria</taxon>
        <taxon>Candidatus Nealsoniibacteriota</taxon>
    </lineage>
</organism>
<keyword evidence="3 6" id="KW-0812">Transmembrane</keyword>
<dbReference type="InterPro" id="IPR007156">
    <property type="entry name" value="MamQ_LemA"/>
</dbReference>
<dbReference type="Gene3D" id="1.20.1440.20">
    <property type="entry name" value="LemA-like domain"/>
    <property type="match status" value="1"/>
</dbReference>
<evidence type="ECO:0000256" key="6">
    <source>
        <dbReference type="SAM" id="Phobius"/>
    </source>
</evidence>
<evidence type="ECO:0000256" key="5">
    <source>
        <dbReference type="ARBA" id="ARBA00023136"/>
    </source>
</evidence>
<dbReference type="GO" id="GO:0016020">
    <property type="term" value="C:membrane"/>
    <property type="evidence" value="ECO:0007669"/>
    <property type="project" value="UniProtKB-SubCell"/>
</dbReference>
<feature type="transmembrane region" description="Helical" evidence="6">
    <location>
        <begin position="6"/>
        <end position="26"/>
    </location>
</feature>
<comment type="subcellular location">
    <subcellularLocation>
        <location evidence="1">Membrane</location>
        <topology evidence="1">Single-pass membrane protein</topology>
    </subcellularLocation>
</comment>
<evidence type="ECO:0000313" key="7">
    <source>
        <dbReference type="EMBL" id="PIP24628.1"/>
    </source>
</evidence>
<evidence type="ECO:0008006" key="9">
    <source>
        <dbReference type="Google" id="ProtNLM"/>
    </source>
</evidence>
<evidence type="ECO:0000313" key="8">
    <source>
        <dbReference type="Proteomes" id="UP000237258"/>
    </source>
</evidence>
<evidence type="ECO:0000256" key="1">
    <source>
        <dbReference type="ARBA" id="ARBA00004167"/>
    </source>
</evidence>
<dbReference type="SUPFAM" id="SSF140478">
    <property type="entry name" value="LemA-like"/>
    <property type="match status" value="1"/>
</dbReference>
<gene>
    <name evidence="7" type="ORF">COX33_00910</name>
</gene>
<name>A0A2G9YZF8_9BACT</name>
<evidence type="ECO:0000256" key="3">
    <source>
        <dbReference type="ARBA" id="ARBA00022692"/>
    </source>
</evidence>